<name>A0A4Y2VKW0_ARAVE</name>
<gene>
    <name evidence="1" type="ORF">AVEN_3191_1</name>
</gene>
<reference evidence="1 2" key="1">
    <citation type="journal article" date="2019" name="Sci. Rep.">
        <title>Orb-weaving spider Araneus ventricosus genome elucidates the spidroin gene catalogue.</title>
        <authorList>
            <person name="Kono N."/>
            <person name="Nakamura H."/>
            <person name="Ohtoshi R."/>
            <person name="Moran D.A.P."/>
            <person name="Shinohara A."/>
            <person name="Yoshida Y."/>
            <person name="Fujiwara M."/>
            <person name="Mori M."/>
            <person name="Tomita M."/>
            <person name="Arakawa K."/>
        </authorList>
    </citation>
    <scope>NUCLEOTIDE SEQUENCE [LARGE SCALE GENOMIC DNA]</scope>
</reference>
<comment type="caution">
    <text evidence="1">The sequence shown here is derived from an EMBL/GenBank/DDBJ whole genome shotgun (WGS) entry which is preliminary data.</text>
</comment>
<sequence length="98" mass="10859">MQEKGEGLISQAWSCRQGDPVSPIPGDESVLLCPLLCGILHYRPGTKPPTQELWCLASNGGLRLMKMSQSLTQTLATDFFTRQDQCIVTNMESRFPAM</sequence>
<organism evidence="1 2">
    <name type="scientific">Araneus ventricosus</name>
    <name type="common">Orbweaver spider</name>
    <name type="synonym">Epeira ventricosa</name>
    <dbReference type="NCBI Taxonomy" id="182803"/>
    <lineage>
        <taxon>Eukaryota</taxon>
        <taxon>Metazoa</taxon>
        <taxon>Ecdysozoa</taxon>
        <taxon>Arthropoda</taxon>
        <taxon>Chelicerata</taxon>
        <taxon>Arachnida</taxon>
        <taxon>Araneae</taxon>
        <taxon>Araneomorphae</taxon>
        <taxon>Entelegynae</taxon>
        <taxon>Araneoidea</taxon>
        <taxon>Araneidae</taxon>
        <taxon>Araneus</taxon>
    </lineage>
</organism>
<evidence type="ECO:0000313" key="2">
    <source>
        <dbReference type="Proteomes" id="UP000499080"/>
    </source>
</evidence>
<dbReference type="EMBL" id="BGPR01048235">
    <property type="protein sequence ID" value="GBO25261.1"/>
    <property type="molecule type" value="Genomic_DNA"/>
</dbReference>
<protein>
    <submittedName>
        <fullName evidence="1">Uncharacterized protein</fullName>
    </submittedName>
</protein>
<proteinExistence type="predicted"/>
<keyword evidence="2" id="KW-1185">Reference proteome</keyword>
<dbReference type="AlphaFoldDB" id="A0A4Y2VKW0"/>
<accession>A0A4Y2VKW0</accession>
<evidence type="ECO:0000313" key="1">
    <source>
        <dbReference type="EMBL" id="GBO25261.1"/>
    </source>
</evidence>
<dbReference type="Proteomes" id="UP000499080">
    <property type="component" value="Unassembled WGS sequence"/>
</dbReference>